<protein>
    <recommendedName>
        <fullName evidence="3">C2H2-type domain-containing protein</fullName>
    </recommendedName>
</protein>
<feature type="compositionally biased region" description="Basic residues" evidence="2">
    <location>
        <begin position="205"/>
        <end position="214"/>
    </location>
</feature>
<feature type="domain" description="C2H2-type" evidence="3">
    <location>
        <begin position="289"/>
        <end position="318"/>
    </location>
</feature>
<accession>A0A1V8T1Q2</accession>
<keyword evidence="1" id="KW-0863">Zinc-finger</keyword>
<feature type="region of interest" description="Disordered" evidence="2">
    <location>
        <begin position="372"/>
        <end position="405"/>
    </location>
</feature>
<gene>
    <name evidence="4" type="ORF">B0A48_09123</name>
</gene>
<dbReference type="InterPro" id="IPR013087">
    <property type="entry name" value="Znf_C2H2_type"/>
</dbReference>
<evidence type="ECO:0000259" key="3">
    <source>
        <dbReference type="PROSITE" id="PS50157"/>
    </source>
</evidence>
<keyword evidence="1" id="KW-0862">Zinc</keyword>
<dbReference type="PROSITE" id="PS00028">
    <property type="entry name" value="ZINC_FINGER_C2H2_1"/>
    <property type="match status" value="1"/>
</dbReference>
<feature type="region of interest" description="Disordered" evidence="2">
    <location>
        <begin position="498"/>
        <end position="517"/>
    </location>
</feature>
<name>A0A1V8T1Q2_9PEZI</name>
<dbReference type="InParanoid" id="A0A1V8T1Q2"/>
<dbReference type="PROSITE" id="PS50157">
    <property type="entry name" value="ZINC_FINGER_C2H2_2"/>
    <property type="match status" value="1"/>
</dbReference>
<dbReference type="Proteomes" id="UP000192596">
    <property type="component" value="Unassembled WGS sequence"/>
</dbReference>
<evidence type="ECO:0000313" key="4">
    <source>
        <dbReference type="EMBL" id="OQO05355.1"/>
    </source>
</evidence>
<organism evidence="4 5">
    <name type="scientific">Cryoendolithus antarcticus</name>
    <dbReference type="NCBI Taxonomy" id="1507870"/>
    <lineage>
        <taxon>Eukaryota</taxon>
        <taxon>Fungi</taxon>
        <taxon>Dikarya</taxon>
        <taxon>Ascomycota</taxon>
        <taxon>Pezizomycotina</taxon>
        <taxon>Dothideomycetes</taxon>
        <taxon>Dothideomycetidae</taxon>
        <taxon>Cladosporiales</taxon>
        <taxon>Cladosporiaceae</taxon>
        <taxon>Cryoendolithus</taxon>
    </lineage>
</organism>
<keyword evidence="5" id="KW-1185">Reference proteome</keyword>
<feature type="compositionally biased region" description="Polar residues" evidence="2">
    <location>
        <begin position="499"/>
        <end position="517"/>
    </location>
</feature>
<evidence type="ECO:0000256" key="2">
    <source>
        <dbReference type="SAM" id="MobiDB-lite"/>
    </source>
</evidence>
<keyword evidence="1" id="KW-0479">Metal-binding</keyword>
<feature type="region of interest" description="Disordered" evidence="2">
    <location>
        <begin position="188"/>
        <end position="233"/>
    </location>
</feature>
<reference evidence="5" key="1">
    <citation type="submission" date="2017-03" db="EMBL/GenBank/DDBJ databases">
        <title>Genomes of endolithic fungi from Antarctica.</title>
        <authorList>
            <person name="Coleine C."/>
            <person name="Masonjones S."/>
            <person name="Stajich J.E."/>
        </authorList>
    </citation>
    <scope>NUCLEOTIDE SEQUENCE [LARGE SCALE GENOMIC DNA]</scope>
    <source>
        <strain evidence="5">CCFEE 5527</strain>
    </source>
</reference>
<comment type="caution">
    <text evidence="4">The sequence shown here is derived from an EMBL/GenBank/DDBJ whole genome shotgun (WGS) entry which is preliminary data.</text>
</comment>
<evidence type="ECO:0000313" key="5">
    <source>
        <dbReference type="Proteomes" id="UP000192596"/>
    </source>
</evidence>
<dbReference type="GO" id="GO:0008270">
    <property type="term" value="F:zinc ion binding"/>
    <property type="evidence" value="ECO:0007669"/>
    <property type="project" value="UniProtKB-KW"/>
</dbReference>
<dbReference type="AlphaFoldDB" id="A0A1V8T1Q2"/>
<feature type="compositionally biased region" description="Polar residues" evidence="2">
    <location>
        <begin position="188"/>
        <end position="197"/>
    </location>
</feature>
<sequence>MDTAGDFDEATELWRNRYFPQDSSFEEIGGLIGSNFVENNVIAFDPWGFACGYSAPQELQHARVSSGEESRFTSNNIDPLVNHGTYYQFPNQQAHHAVPETSIPPLRNAYTGDTTSYNFSGAQLGDRGIEEPFRDIGLLSAERKSHAQYTDQVTTHEAHVPQLQAGHTSGTEYQPRIGTCPLSSIVTDSKQSKNTHAQLAPASVKQRKRKKGVNLRKESRSSTPTQSDLYRETSGAVPCAQSSITPRFPAPPLSLSDPDVFPEKAIEIGIPSADYPLQHSEPQLGQIAHECGELDCEAVFDTVAELRHHAKSHVFYCPRQERDPNSCDAKCFSNKRSVDRHLLTHSDPEYHCRRGCRCDFFHRFENRVRHEKTCNGQPSKRSKTHSDADSLAGGAGPAFTAPLSTPQANISSAHAMQRSISDDHPVDYRQQLATTPAYHCNRLHASHTGSLLSSLGTSPGSIVSQSSHVFTNSMLDPTSTPYTPQTFRSIALRTDPGYFSNTGSMQDYSQTPSLQKQ</sequence>
<dbReference type="EMBL" id="NAJO01000019">
    <property type="protein sequence ID" value="OQO05355.1"/>
    <property type="molecule type" value="Genomic_DNA"/>
</dbReference>
<proteinExistence type="predicted"/>
<evidence type="ECO:0000256" key="1">
    <source>
        <dbReference type="PROSITE-ProRule" id="PRU00042"/>
    </source>
</evidence>